<dbReference type="GO" id="GO:0016740">
    <property type="term" value="F:transferase activity"/>
    <property type="evidence" value="ECO:0007669"/>
    <property type="project" value="UniProtKB-KW"/>
</dbReference>
<gene>
    <name evidence="1" type="ORF">PTRG_06993</name>
</gene>
<dbReference type="InParanoid" id="B2WBI0"/>
<dbReference type="Proteomes" id="UP000001471">
    <property type="component" value="Unassembled WGS sequence"/>
</dbReference>
<organism evidence="1 2">
    <name type="scientific">Pyrenophora tritici-repentis (strain Pt-1C-BFP)</name>
    <name type="common">Wheat tan spot fungus</name>
    <name type="synonym">Drechslera tritici-repentis</name>
    <dbReference type="NCBI Taxonomy" id="426418"/>
    <lineage>
        <taxon>Eukaryota</taxon>
        <taxon>Fungi</taxon>
        <taxon>Dikarya</taxon>
        <taxon>Ascomycota</taxon>
        <taxon>Pezizomycotina</taxon>
        <taxon>Dothideomycetes</taxon>
        <taxon>Pleosporomycetidae</taxon>
        <taxon>Pleosporales</taxon>
        <taxon>Pleosporineae</taxon>
        <taxon>Pleosporaceae</taxon>
        <taxon>Pyrenophora</taxon>
    </lineage>
</organism>
<sequence>MTRQCPEIAQALRFQDTLPGKITALADLVFSGGEPALQGLLMLLQDHWDTIVDPSISCPLSFTPEDKAEHQDLEQHWNQGVALMNDVLREIEEHQGWDGWVSHQNYDVMKERLSRCREEFLDCMAKTAEERSVAA</sequence>
<dbReference type="KEGG" id="ptrr:6345264"/>
<dbReference type="EMBL" id="DS231621">
    <property type="protein sequence ID" value="EDU49912.1"/>
    <property type="molecule type" value="Genomic_DNA"/>
</dbReference>
<evidence type="ECO:0000313" key="2">
    <source>
        <dbReference type="Proteomes" id="UP000001471"/>
    </source>
</evidence>
<dbReference type="AlphaFoldDB" id="B2WBI0"/>
<dbReference type="GeneID" id="6345264"/>
<dbReference type="HOGENOM" id="CLU_1886820_0_0_1"/>
<reference evidence="2" key="1">
    <citation type="journal article" date="2013" name="G3 (Bethesda)">
        <title>Comparative genomics of a plant-pathogenic fungus, Pyrenophora tritici-repentis, reveals transduplication and the impact of repeat elements on pathogenicity and population divergence.</title>
        <authorList>
            <person name="Manning V.A."/>
            <person name="Pandelova I."/>
            <person name="Dhillon B."/>
            <person name="Wilhelm L.J."/>
            <person name="Goodwin S.B."/>
            <person name="Berlin A.M."/>
            <person name="Figueroa M."/>
            <person name="Freitag M."/>
            <person name="Hane J.K."/>
            <person name="Henrissat B."/>
            <person name="Holman W.H."/>
            <person name="Kodira C.D."/>
            <person name="Martin J."/>
            <person name="Oliver R.P."/>
            <person name="Robbertse B."/>
            <person name="Schackwitz W."/>
            <person name="Schwartz D.C."/>
            <person name="Spatafora J.W."/>
            <person name="Turgeon B.G."/>
            <person name="Yandava C."/>
            <person name="Young S."/>
            <person name="Zhou S."/>
            <person name="Zeng Q."/>
            <person name="Grigoriev I.V."/>
            <person name="Ma L.-J."/>
            <person name="Ciuffetti L.M."/>
        </authorList>
    </citation>
    <scope>NUCLEOTIDE SEQUENCE [LARGE SCALE GENOMIC DNA]</scope>
    <source>
        <strain evidence="2">Pt-1C-BFP</strain>
    </source>
</reference>
<name>B2WBI0_PYRTR</name>
<accession>B2WBI0</accession>
<keyword evidence="1" id="KW-0808">Transferase</keyword>
<dbReference type="OMA" id="WPFEDSE"/>
<protein>
    <submittedName>
        <fullName evidence="1">Phosphotransferase enzyme family protein</fullName>
    </submittedName>
</protein>
<evidence type="ECO:0000313" key="1">
    <source>
        <dbReference type="EMBL" id="EDU49912.1"/>
    </source>
</evidence>
<proteinExistence type="predicted"/>